<sequence length="397" mass="47182">MPKSLKIYIFLLVLILIGIIWADATKEKPIDWSESYSLNMKSPFGLYVFNEEHKSFFSPQKVKKFNESPYEYFDKNYNVEKSTYNIKGTILLIEHQTNIDDYSENELFYFTSHGNAVFYSNTNFSEKFADSLGFEIAYNNDFSDSLKFKLERNAKLDNFYFNKGINNAYFSKIDSSKTEVLGTQINSKGEKFANFIRVPYKNGNFYLHLQPVAFTNYYMLNKNIKYTEDVLGYIPSQNPIYWKVKQYDNEELSSSPMRYLLSQPALKWAWFLAWITLMIFIVFNAKRRQRIIPIKEKLKNTTVDFTKTIGNLYYQERNHQNIAEKKIIFFLEKIRNEYYIDTYNLDDTFVNRLNQKTGKSKKDIEDVVFFIKKLRNQSNTTEKELITFNELLEKLNL</sequence>
<evidence type="ECO:0000313" key="3">
    <source>
        <dbReference type="Proteomes" id="UP000656274"/>
    </source>
</evidence>
<dbReference type="RefSeq" id="WP_194094593.1">
    <property type="nucleotide sequence ID" value="NZ_JADFTZ010000002.1"/>
</dbReference>
<keyword evidence="1" id="KW-0472">Membrane</keyword>
<keyword evidence="3" id="KW-1185">Reference proteome</keyword>
<keyword evidence="1" id="KW-1133">Transmembrane helix</keyword>
<proteinExistence type="predicted"/>
<comment type="caution">
    <text evidence="2">The sequence shown here is derived from an EMBL/GenBank/DDBJ whole genome shotgun (WGS) entry which is preliminary data.</text>
</comment>
<feature type="transmembrane region" description="Helical" evidence="1">
    <location>
        <begin position="268"/>
        <end position="285"/>
    </location>
</feature>
<keyword evidence="1" id="KW-0812">Transmembrane</keyword>
<organism evidence="2 3">
    <name type="scientific">Flavobacterium proteolyticum</name>
    <dbReference type="NCBI Taxonomy" id="2911683"/>
    <lineage>
        <taxon>Bacteria</taxon>
        <taxon>Pseudomonadati</taxon>
        <taxon>Bacteroidota</taxon>
        <taxon>Flavobacteriia</taxon>
        <taxon>Flavobacteriales</taxon>
        <taxon>Flavobacteriaceae</taxon>
        <taxon>Flavobacterium</taxon>
    </lineage>
</organism>
<evidence type="ECO:0000256" key="1">
    <source>
        <dbReference type="SAM" id="Phobius"/>
    </source>
</evidence>
<dbReference type="EMBL" id="JADFTZ010000002">
    <property type="protein sequence ID" value="MBE9576193.1"/>
    <property type="molecule type" value="Genomic_DNA"/>
</dbReference>
<name>A0ABR9WQK0_9FLAO</name>
<protein>
    <submittedName>
        <fullName evidence="2">DUF4350 domain-containing protein</fullName>
    </submittedName>
</protein>
<evidence type="ECO:0000313" key="2">
    <source>
        <dbReference type="EMBL" id="MBE9576193.1"/>
    </source>
</evidence>
<reference evidence="2 3" key="1">
    <citation type="submission" date="2020-10" db="EMBL/GenBank/DDBJ databases">
        <title>The genome sequence of Flavobacterium aquaticum 1Y8A.</title>
        <authorList>
            <person name="Liu Y."/>
        </authorList>
    </citation>
    <scope>NUCLEOTIDE SEQUENCE [LARGE SCALE GENOMIC DNA]</scope>
    <source>
        <strain evidence="2 3">1Y8A</strain>
    </source>
</reference>
<accession>A0ABR9WQK0</accession>
<gene>
    <name evidence="2" type="ORF">IM755_05665</name>
</gene>
<dbReference type="Proteomes" id="UP000656274">
    <property type="component" value="Unassembled WGS sequence"/>
</dbReference>